<evidence type="ECO:0000313" key="4">
    <source>
        <dbReference type="Proteomes" id="UP001159427"/>
    </source>
</evidence>
<evidence type="ECO:0000259" key="2">
    <source>
        <dbReference type="PROSITE" id="PS00028"/>
    </source>
</evidence>
<dbReference type="PANTHER" id="PTHR46579">
    <property type="entry name" value="F5/8 TYPE C DOMAIN-CONTAINING PROTEIN-RELATED"/>
    <property type="match status" value="1"/>
</dbReference>
<evidence type="ECO:0000313" key="3">
    <source>
        <dbReference type="EMBL" id="CAH3175568.1"/>
    </source>
</evidence>
<protein>
    <recommendedName>
        <fullName evidence="2">C2H2-type domain-containing protein</fullName>
    </recommendedName>
</protein>
<keyword evidence="1" id="KW-0732">Signal</keyword>
<evidence type="ECO:0000256" key="1">
    <source>
        <dbReference type="SAM" id="SignalP"/>
    </source>
</evidence>
<gene>
    <name evidence="3" type="ORF">PEVE_00010203</name>
</gene>
<organism evidence="3 4">
    <name type="scientific">Porites evermanni</name>
    <dbReference type="NCBI Taxonomy" id="104178"/>
    <lineage>
        <taxon>Eukaryota</taxon>
        <taxon>Metazoa</taxon>
        <taxon>Cnidaria</taxon>
        <taxon>Anthozoa</taxon>
        <taxon>Hexacorallia</taxon>
        <taxon>Scleractinia</taxon>
        <taxon>Fungiina</taxon>
        <taxon>Poritidae</taxon>
        <taxon>Porites</taxon>
    </lineage>
</organism>
<sequence>MAWKCALCSFTAVLLLTLIGHLKQRHSEFKGSIRCSLNGCEKDYKRVSSFAQHARERHAAFLQCCGPTEAGGEPVFLIPDDEPDNVSIDSERQAAEQHSLTEESVLSDFEDNEETWTPLSPAVQTCSDGHNTDQVAKKYLIKIREENKLSQRCTRQIAHVTELYIRESLHSLKRKIDECLTEAGLDVNGIEGYEDCFDNATPTFDTISSDITESPKEGNNNLSYVEPRKIVLGRKRLNKKVGNKRRIVLTEEEFYYIPLIKTLQAQLLSKNIINMILDGPQLSQVANTFEDFPDGSFVQEHELFSCDDSALRLLFYYDDVNINNPLTNKLHKLSFFYYQLANIKPIYRSKLKSVHLLAICKTSYMKKYGINAIFSPIVEDLKILANGHPFQIYGGVLRLRGSLLALLADIPACQLCGGFKEGVGGAFRKCRVCHATFERIQELFIEEDFNLRTKEDHALHVELVENAPTNFLKEFYSKKCGVTFRSKLMEAPFFDVTQQLPMDIMHVFLEGVLAYEIKYLLRHCIDERYFSLATLNKDIEKFPLGYAHKKDRPITAIKEHLSLFKNEYGARLIPKQHYLVHLPSQVLKFGPLIRTWSMKHQKVECANSIVFDEYTDTSLLFGREEHNGKVKVLVGAEATSVKDSIERFYNVEWSDENHLFQTNAVTITGTLYKPGKNTLLHISNNEEGLPEFGRLIKIWQVLDLGTFFVMQPMETVAF</sequence>
<comment type="caution">
    <text evidence="3">The sequence shown here is derived from an EMBL/GenBank/DDBJ whole genome shotgun (WGS) entry which is preliminary data.</text>
</comment>
<dbReference type="EMBL" id="CALNXI010001714">
    <property type="protein sequence ID" value="CAH3175568.1"/>
    <property type="molecule type" value="Genomic_DNA"/>
</dbReference>
<feature type="signal peptide" evidence="1">
    <location>
        <begin position="1"/>
        <end position="24"/>
    </location>
</feature>
<dbReference type="PROSITE" id="PS00028">
    <property type="entry name" value="ZINC_FINGER_C2H2_1"/>
    <property type="match status" value="1"/>
</dbReference>
<accession>A0ABN8R9H1</accession>
<dbReference type="Proteomes" id="UP001159427">
    <property type="component" value="Unassembled WGS sequence"/>
</dbReference>
<dbReference type="InterPro" id="IPR013087">
    <property type="entry name" value="Znf_C2H2_type"/>
</dbReference>
<reference evidence="3 4" key="1">
    <citation type="submission" date="2022-05" db="EMBL/GenBank/DDBJ databases">
        <authorList>
            <consortium name="Genoscope - CEA"/>
            <person name="William W."/>
        </authorList>
    </citation>
    <scope>NUCLEOTIDE SEQUENCE [LARGE SCALE GENOMIC DNA]</scope>
</reference>
<name>A0ABN8R9H1_9CNID</name>
<feature type="domain" description="C2H2-type" evidence="2">
    <location>
        <begin position="35"/>
        <end position="58"/>
    </location>
</feature>
<feature type="non-terminal residue" evidence="3">
    <location>
        <position position="718"/>
    </location>
</feature>
<proteinExistence type="predicted"/>
<keyword evidence="4" id="KW-1185">Reference proteome</keyword>
<feature type="chain" id="PRO_5047359320" description="C2H2-type domain-containing protein" evidence="1">
    <location>
        <begin position="25"/>
        <end position="718"/>
    </location>
</feature>
<dbReference type="SMART" id="SM00355">
    <property type="entry name" value="ZnF_C2H2"/>
    <property type="match status" value="2"/>
</dbReference>
<dbReference type="PANTHER" id="PTHR46579:SF1">
    <property type="entry name" value="F5_8 TYPE C DOMAIN-CONTAINING PROTEIN"/>
    <property type="match status" value="1"/>
</dbReference>